<organism evidence="15 16">
    <name type="scientific">Plectus sambesii</name>
    <dbReference type="NCBI Taxonomy" id="2011161"/>
    <lineage>
        <taxon>Eukaryota</taxon>
        <taxon>Metazoa</taxon>
        <taxon>Ecdysozoa</taxon>
        <taxon>Nematoda</taxon>
        <taxon>Chromadorea</taxon>
        <taxon>Plectida</taxon>
        <taxon>Plectina</taxon>
        <taxon>Plectoidea</taxon>
        <taxon>Plectidae</taxon>
        <taxon>Plectus</taxon>
    </lineage>
</organism>
<proteinExistence type="predicted"/>
<feature type="domain" description="SET" evidence="14">
    <location>
        <begin position="69"/>
        <end position="191"/>
    </location>
</feature>
<keyword evidence="11" id="KW-0539">Nucleus</keyword>
<dbReference type="PANTHER" id="PTHR46167:SF1">
    <property type="entry name" value="N-LYSINE METHYLTRANSFERASE KMT5A"/>
    <property type="match status" value="1"/>
</dbReference>
<sequence>MLGNVVAAKRGKTTPAKGRRKKSIDEPTGNHKITDYFPVRRSSRKTTDQIKKETSLATEDAIITGSGEKDLKIIQIPTKGRGVVAARIFAKNEYVVEYKGELIDRVAAKKREEEYSQDSSVGCYMYYFDYKGKHYCVDATKESPYLGRLVNHSARKPNLKTKVIEIKSIPHLVLIAKRLIEVDEELLYDYGDRTRDAVENNPWLTES</sequence>
<dbReference type="GO" id="GO:0140944">
    <property type="term" value="F:histone H4K20 monomethyltransferase activity"/>
    <property type="evidence" value="ECO:0007669"/>
    <property type="project" value="UniProtKB-EC"/>
</dbReference>
<evidence type="ECO:0000256" key="12">
    <source>
        <dbReference type="ARBA" id="ARBA00047784"/>
    </source>
</evidence>
<dbReference type="AlphaFoldDB" id="A0A914W6J2"/>
<dbReference type="GO" id="GO:0032259">
    <property type="term" value="P:methylation"/>
    <property type="evidence" value="ECO:0007669"/>
    <property type="project" value="UniProtKB-KW"/>
</dbReference>
<comment type="subcellular location">
    <subcellularLocation>
        <location evidence="2">Chromosome</location>
    </subcellularLocation>
    <subcellularLocation>
        <location evidence="1">Nucleus</location>
    </subcellularLocation>
</comment>
<dbReference type="Proteomes" id="UP000887566">
    <property type="component" value="Unplaced"/>
</dbReference>
<dbReference type="Gene3D" id="2.170.270.10">
    <property type="entry name" value="SET domain"/>
    <property type="match status" value="1"/>
</dbReference>
<keyword evidence="5" id="KW-0489">Methyltransferase</keyword>
<reference evidence="16" key="1">
    <citation type="submission" date="2022-11" db="UniProtKB">
        <authorList>
            <consortium name="WormBaseParasite"/>
        </authorList>
    </citation>
    <scope>IDENTIFICATION</scope>
</reference>
<dbReference type="EC" id="2.1.1.361" evidence="3"/>
<evidence type="ECO:0000259" key="14">
    <source>
        <dbReference type="PROSITE" id="PS50280"/>
    </source>
</evidence>
<keyword evidence="6" id="KW-0808">Transferase</keyword>
<evidence type="ECO:0000313" key="15">
    <source>
        <dbReference type="Proteomes" id="UP000887566"/>
    </source>
</evidence>
<keyword evidence="10" id="KW-0804">Transcription</keyword>
<evidence type="ECO:0000256" key="11">
    <source>
        <dbReference type="ARBA" id="ARBA00023242"/>
    </source>
</evidence>
<dbReference type="GO" id="GO:0005700">
    <property type="term" value="C:polytene chromosome"/>
    <property type="evidence" value="ECO:0007669"/>
    <property type="project" value="TreeGrafter"/>
</dbReference>
<dbReference type="SMART" id="SM00317">
    <property type="entry name" value="SET"/>
    <property type="match status" value="1"/>
</dbReference>
<keyword evidence="9" id="KW-0805">Transcription regulation</keyword>
<keyword evidence="15" id="KW-1185">Reference proteome</keyword>
<feature type="region of interest" description="Disordered" evidence="13">
    <location>
        <begin position="1"/>
        <end position="30"/>
    </location>
</feature>
<dbReference type="GO" id="GO:0006357">
    <property type="term" value="P:regulation of transcription by RNA polymerase II"/>
    <property type="evidence" value="ECO:0007669"/>
    <property type="project" value="TreeGrafter"/>
</dbReference>
<keyword evidence="8" id="KW-0156">Chromatin regulator</keyword>
<protein>
    <recommendedName>
        <fullName evidence="3">[histone H4]-lysine(20) N-methyltransferase</fullName>
        <ecNumber evidence="3">2.1.1.361</ecNumber>
    </recommendedName>
</protein>
<name>A0A914W6J2_9BILA</name>
<dbReference type="PROSITE" id="PS51571">
    <property type="entry name" value="SAM_MT43_PR_SET"/>
    <property type="match status" value="1"/>
</dbReference>
<evidence type="ECO:0000256" key="8">
    <source>
        <dbReference type="ARBA" id="ARBA00022853"/>
    </source>
</evidence>
<evidence type="ECO:0000256" key="5">
    <source>
        <dbReference type="ARBA" id="ARBA00022603"/>
    </source>
</evidence>
<dbReference type="PROSITE" id="PS50280">
    <property type="entry name" value="SET"/>
    <property type="match status" value="1"/>
</dbReference>
<dbReference type="PANTHER" id="PTHR46167">
    <property type="entry name" value="N-LYSINE METHYLTRANSFERASE KMT5A"/>
    <property type="match status" value="1"/>
</dbReference>
<evidence type="ECO:0000256" key="6">
    <source>
        <dbReference type="ARBA" id="ARBA00022679"/>
    </source>
</evidence>
<dbReference type="WBParaSite" id="PSAMB.scaffold316size57145.g4527.t1">
    <property type="protein sequence ID" value="PSAMB.scaffold316size57145.g4527.t1"/>
    <property type="gene ID" value="PSAMB.scaffold316size57145.g4527"/>
</dbReference>
<evidence type="ECO:0000256" key="9">
    <source>
        <dbReference type="ARBA" id="ARBA00023015"/>
    </source>
</evidence>
<accession>A0A914W6J2</accession>
<comment type="catalytic activity">
    <reaction evidence="12">
        <text>L-lysyl(20)-[histone H4] + S-adenosyl-L-methionine = N(6)-methyl-L-lysyl(20)-[histone H4] + S-adenosyl-L-homocysteine + H(+)</text>
        <dbReference type="Rhea" id="RHEA:60344"/>
        <dbReference type="Rhea" id="RHEA-COMP:15554"/>
        <dbReference type="Rhea" id="RHEA-COMP:15555"/>
        <dbReference type="ChEBI" id="CHEBI:15378"/>
        <dbReference type="ChEBI" id="CHEBI:29969"/>
        <dbReference type="ChEBI" id="CHEBI:57856"/>
        <dbReference type="ChEBI" id="CHEBI:59789"/>
        <dbReference type="ChEBI" id="CHEBI:61929"/>
        <dbReference type="EC" id="2.1.1.361"/>
    </reaction>
</comment>
<evidence type="ECO:0000256" key="10">
    <source>
        <dbReference type="ARBA" id="ARBA00023163"/>
    </source>
</evidence>
<dbReference type="SUPFAM" id="SSF82199">
    <property type="entry name" value="SET domain"/>
    <property type="match status" value="1"/>
</dbReference>
<dbReference type="InterPro" id="IPR001214">
    <property type="entry name" value="SET_dom"/>
</dbReference>
<dbReference type="InterPro" id="IPR051760">
    <property type="entry name" value="KMT5A"/>
</dbReference>
<dbReference type="InterPro" id="IPR047266">
    <property type="entry name" value="KMT5A-like_SET"/>
</dbReference>
<evidence type="ECO:0000256" key="4">
    <source>
        <dbReference type="ARBA" id="ARBA00022454"/>
    </source>
</evidence>
<keyword evidence="4" id="KW-0158">Chromosome</keyword>
<dbReference type="CDD" id="cd10528">
    <property type="entry name" value="SET_SETD8"/>
    <property type="match status" value="1"/>
</dbReference>
<evidence type="ECO:0000256" key="1">
    <source>
        <dbReference type="ARBA" id="ARBA00004123"/>
    </source>
</evidence>
<dbReference type="Pfam" id="PF00856">
    <property type="entry name" value="SET"/>
    <property type="match status" value="1"/>
</dbReference>
<dbReference type="InterPro" id="IPR016858">
    <property type="entry name" value="KMT5A-like"/>
</dbReference>
<evidence type="ECO:0000256" key="7">
    <source>
        <dbReference type="ARBA" id="ARBA00022691"/>
    </source>
</evidence>
<feature type="compositionally biased region" description="Basic residues" evidence="13">
    <location>
        <begin position="9"/>
        <end position="22"/>
    </location>
</feature>
<keyword evidence="7" id="KW-0949">S-adenosyl-L-methionine</keyword>
<evidence type="ECO:0000256" key="13">
    <source>
        <dbReference type="SAM" id="MobiDB-lite"/>
    </source>
</evidence>
<dbReference type="GO" id="GO:0043516">
    <property type="term" value="P:regulation of DNA damage response, signal transduction by p53 class mediator"/>
    <property type="evidence" value="ECO:0007669"/>
    <property type="project" value="TreeGrafter"/>
</dbReference>
<dbReference type="InterPro" id="IPR046341">
    <property type="entry name" value="SET_dom_sf"/>
</dbReference>
<evidence type="ECO:0000313" key="16">
    <source>
        <dbReference type="WBParaSite" id="PSAMB.scaffold316size57145.g4527.t1"/>
    </source>
</evidence>
<dbReference type="GO" id="GO:0005634">
    <property type="term" value="C:nucleus"/>
    <property type="evidence" value="ECO:0007669"/>
    <property type="project" value="UniProtKB-SubCell"/>
</dbReference>
<evidence type="ECO:0000256" key="2">
    <source>
        <dbReference type="ARBA" id="ARBA00004286"/>
    </source>
</evidence>
<evidence type="ECO:0000256" key="3">
    <source>
        <dbReference type="ARBA" id="ARBA00012187"/>
    </source>
</evidence>